<dbReference type="PROSITE" id="PS50035">
    <property type="entry name" value="PLD"/>
    <property type="match status" value="2"/>
</dbReference>
<dbReference type="SUPFAM" id="SSF56024">
    <property type="entry name" value="Phospholipase D/nuclease"/>
    <property type="match status" value="2"/>
</dbReference>
<comment type="function">
    <text evidence="1">Catalyzes the phosphatidyl group transfer from one phosphatidylglycerol molecule to another to form cardiolipin (CL) (diphosphatidylglycerol) and glycerol.</text>
</comment>
<dbReference type="Pfam" id="PF13091">
    <property type="entry name" value="PLDc_2"/>
    <property type="match status" value="2"/>
</dbReference>
<dbReference type="PANTHER" id="PTHR21248:SF22">
    <property type="entry name" value="PHOSPHOLIPASE D"/>
    <property type="match status" value="1"/>
</dbReference>
<dbReference type="GO" id="GO:0008808">
    <property type="term" value="F:cardiolipin synthase activity"/>
    <property type="evidence" value="ECO:0007669"/>
    <property type="project" value="InterPro"/>
</dbReference>
<feature type="active site" evidence="1">
    <location>
        <position position="139"/>
    </location>
</feature>
<dbReference type="InterPro" id="IPR025202">
    <property type="entry name" value="PLD-like_dom"/>
</dbReference>
<comment type="subcellular location">
    <subcellularLocation>
        <location evidence="1">Cell membrane</location>
        <topology evidence="1">Peripheral membrane protein</topology>
    </subcellularLocation>
</comment>
<feature type="active site" evidence="1">
    <location>
        <position position="331"/>
    </location>
</feature>
<proteinExistence type="inferred from homology"/>
<comment type="catalytic activity">
    <reaction evidence="1">
        <text>2 a 1,2-diacyl-sn-glycero-3-phospho-(1'-sn-glycerol) = a cardiolipin + glycerol</text>
        <dbReference type="Rhea" id="RHEA:31451"/>
        <dbReference type="ChEBI" id="CHEBI:17754"/>
        <dbReference type="ChEBI" id="CHEBI:62237"/>
        <dbReference type="ChEBI" id="CHEBI:64716"/>
    </reaction>
</comment>
<dbReference type="EMBL" id="CP021111">
    <property type="protein sequence ID" value="ARP96999.1"/>
    <property type="molecule type" value="Genomic_DNA"/>
</dbReference>
<dbReference type="InterPro" id="IPR030872">
    <property type="entry name" value="Cardiolipin_synth_ClsB"/>
</dbReference>
<keyword evidence="1" id="KW-0443">Lipid metabolism</keyword>
<feature type="domain" description="PLD phosphodiesterase" evidence="2">
    <location>
        <begin position="134"/>
        <end position="161"/>
    </location>
</feature>
<dbReference type="STRING" id="463040.CAL15_23070"/>
<dbReference type="InterPro" id="IPR001736">
    <property type="entry name" value="PLipase_D/transphosphatidylase"/>
</dbReference>
<dbReference type="GO" id="GO:0032049">
    <property type="term" value="P:cardiolipin biosynthetic process"/>
    <property type="evidence" value="ECO:0007669"/>
    <property type="project" value="InterPro"/>
</dbReference>
<protein>
    <recommendedName>
        <fullName evidence="1">Cardiolipin synthase B</fullName>
        <shortName evidence="1">CL synthase</shortName>
        <ecNumber evidence="1">2.7.8.-</ecNumber>
    </recommendedName>
</protein>
<dbReference type="SMART" id="SM00155">
    <property type="entry name" value="PLDc"/>
    <property type="match status" value="2"/>
</dbReference>
<feature type="active site" evidence="1">
    <location>
        <position position="336"/>
    </location>
</feature>
<feature type="domain" description="PLD phosphodiesterase" evidence="2">
    <location>
        <begin position="324"/>
        <end position="350"/>
    </location>
</feature>
<reference evidence="3 4" key="1">
    <citation type="submission" date="2017-05" db="EMBL/GenBank/DDBJ databases">
        <title>Complete and WGS of Bordetella genogroups.</title>
        <authorList>
            <person name="Spilker T."/>
            <person name="LiPuma J."/>
        </authorList>
    </citation>
    <scope>NUCLEOTIDE SEQUENCE [LARGE SCALE GENOMIC DNA]</scope>
    <source>
        <strain evidence="3 4">AU7206</strain>
    </source>
</reference>
<evidence type="ECO:0000259" key="2">
    <source>
        <dbReference type="PROSITE" id="PS50035"/>
    </source>
</evidence>
<keyword evidence="1" id="KW-0444">Lipid biosynthesis</keyword>
<dbReference type="KEGG" id="bgm:CAL15_23070"/>
<accession>A0A1W6ZI51</accession>
<dbReference type="RefSeq" id="WP_086080647.1">
    <property type="nucleotide sequence ID" value="NZ_CP021111.1"/>
</dbReference>
<sequence>MVAAVGSRALAGRAGAALKDAGSIGLKWVEGNSVKLLQNGADFFPALCAAIDRAQTSVHLETYIFILDRTGRRVLQSLQEAARRGVKVRVVLDGFGSNTTALDVQAQIVEAGGQCRIFRPEPRWIGKLAFSRSRLRRLHRKVAVVDGSCAFVGGINIVDDFDDQEPSDEVGAPRFDFAVEVCGPLVPDIVYAQDLLWVRLNWARLRRHPRDWRELRLRKPVHGGAAPAGTHRAALVLRDNVRYRQTFERAYLYGIRYARDEILISNAYFFPGRLFRRALLQAAARGVRVRMLLQGKPEYRMQYYATRALYEQLLAGGIEIYEYMPGYLHAKVAVIDQIASVGSSNLDPFSLLLAREANVAVDDTGFAQELQQRLEHAIETGGRRVVPQEYHRRGWVRRCVDAMSYALLRVGVALTGKSGQY</sequence>
<evidence type="ECO:0000313" key="4">
    <source>
        <dbReference type="Proteomes" id="UP000194161"/>
    </source>
</evidence>
<name>A0A1W6ZI51_9BORD</name>
<dbReference type="CDD" id="cd09159">
    <property type="entry name" value="PLDc_ybhO_like_2"/>
    <property type="match status" value="1"/>
</dbReference>
<keyword evidence="1" id="KW-0594">Phospholipid biosynthesis</keyword>
<keyword evidence="1" id="KW-1003">Cell membrane</keyword>
<dbReference type="PANTHER" id="PTHR21248">
    <property type="entry name" value="CARDIOLIPIN SYNTHASE"/>
    <property type="match status" value="1"/>
</dbReference>
<dbReference type="CDD" id="cd09110">
    <property type="entry name" value="PLDc_CLS_1"/>
    <property type="match status" value="1"/>
</dbReference>
<evidence type="ECO:0000313" key="3">
    <source>
        <dbReference type="EMBL" id="ARP96999.1"/>
    </source>
</evidence>
<keyword evidence="1" id="KW-1208">Phospholipid metabolism</keyword>
<dbReference type="HAMAP" id="MF_01917">
    <property type="entry name" value="Cardiolipin_synth_ClsB"/>
    <property type="match status" value="1"/>
</dbReference>
<dbReference type="EC" id="2.7.8.-" evidence="1"/>
<organism evidence="3 4">
    <name type="scientific">Bordetella genomosp. 13</name>
    <dbReference type="NCBI Taxonomy" id="463040"/>
    <lineage>
        <taxon>Bacteria</taxon>
        <taxon>Pseudomonadati</taxon>
        <taxon>Pseudomonadota</taxon>
        <taxon>Betaproteobacteria</taxon>
        <taxon>Burkholderiales</taxon>
        <taxon>Alcaligenaceae</taxon>
        <taxon>Bordetella</taxon>
    </lineage>
</organism>
<gene>
    <name evidence="1" type="primary">clsB</name>
    <name evidence="3" type="ORF">CAL15_23070</name>
</gene>
<keyword evidence="1" id="KW-0472">Membrane</keyword>
<comment type="similarity">
    <text evidence="1">Belongs to the phospholipase D family. Cardiolipin synthase subfamily. ClsB sub-subfamily.</text>
</comment>
<keyword evidence="4" id="KW-1185">Reference proteome</keyword>
<feature type="active site" evidence="1">
    <location>
        <position position="146"/>
    </location>
</feature>
<evidence type="ECO:0000256" key="1">
    <source>
        <dbReference type="HAMAP-Rule" id="MF_01917"/>
    </source>
</evidence>
<dbReference type="Proteomes" id="UP000194161">
    <property type="component" value="Chromosome"/>
</dbReference>
<keyword evidence="1" id="KW-0808">Transferase</keyword>
<dbReference type="NCBIfam" id="NF008427">
    <property type="entry name" value="PRK11263.1"/>
    <property type="match status" value="1"/>
</dbReference>
<dbReference type="OrthoDB" id="9762009at2"/>
<dbReference type="GO" id="GO:0005886">
    <property type="term" value="C:plasma membrane"/>
    <property type="evidence" value="ECO:0007669"/>
    <property type="project" value="UniProtKB-SubCell"/>
</dbReference>
<dbReference type="AlphaFoldDB" id="A0A1W6ZI51"/>
<feature type="active site" evidence="1">
    <location>
        <position position="141"/>
    </location>
</feature>
<dbReference type="Gene3D" id="3.30.870.10">
    <property type="entry name" value="Endonuclease Chain A"/>
    <property type="match status" value="2"/>
</dbReference>
<feature type="active site" evidence="1">
    <location>
        <position position="329"/>
    </location>
</feature>